<gene>
    <name evidence="1" type="ORF">BDM02DRAFT_3119960</name>
</gene>
<evidence type="ECO:0000313" key="2">
    <source>
        <dbReference type="Proteomes" id="UP000886501"/>
    </source>
</evidence>
<dbReference type="EMBL" id="MU118084">
    <property type="protein sequence ID" value="KAF9645617.1"/>
    <property type="molecule type" value="Genomic_DNA"/>
</dbReference>
<comment type="caution">
    <text evidence="1">The sequence shown here is derived from an EMBL/GenBank/DDBJ whole genome shotgun (WGS) entry which is preliminary data.</text>
</comment>
<proteinExistence type="predicted"/>
<accession>A0ACB6Z7W0</accession>
<feature type="non-terminal residue" evidence="1">
    <location>
        <position position="204"/>
    </location>
</feature>
<organism evidence="1 2">
    <name type="scientific">Thelephora ganbajun</name>
    <name type="common">Ganba fungus</name>
    <dbReference type="NCBI Taxonomy" id="370292"/>
    <lineage>
        <taxon>Eukaryota</taxon>
        <taxon>Fungi</taxon>
        <taxon>Dikarya</taxon>
        <taxon>Basidiomycota</taxon>
        <taxon>Agaricomycotina</taxon>
        <taxon>Agaricomycetes</taxon>
        <taxon>Thelephorales</taxon>
        <taxon>Thelephoraceae</taxon>
        <taxon>Thelephora</taxon>
    </lineage>
</organism>
<evidence type="ECO:0000313" key="1">
    <source>
        <dbReference type="EMBL" id="KAF9645617.1"/>
    </source>
</evidence>
<sequence>MHMSSSTKPDLSSIPLLTGQSNYREWSLEVKSTAQLGGFWKAILGTNKTTSTDPSDLDKFDQREEKATGLITKTVSSTLKVELAEYQVSDSTTPDNGERKDPTAKQMWEYLQSKFEKKSGVSAIIDLGLLTHTKLVDDGTLENQLNTMQDVRSRCALNEIKFEDWQYAALILLALPETYKHITDSFLATDSVKNLKPSDVRAKS</sequence>
<protein>
    <submittedName>
        <fullName evidence="1">Uncharacterized protein</fullName>
    </submittedName>
</protein>
<keyword evidence="2" id="KW-1185">Reference proteome</keyword>
<dbReference type="Proteomes" id="UP000886501">
    <property type="component" value="Unassembled WGS sequence"/>
</dbReference>
<reference evidence="1" key="2">
    <citation type="journal article" date="2020" name="Nat. Commun.">
        <title>Large-scale genome sequencing of mycorrhizal fungi provides insights into the early evolution of symbiotic traits.</title>
        <authorList>
            <person name="Miyauchi S."/>
            <person name="Kiss E."/>
            <person name="Kuo A."/>
            <person name="Drula E."/>
            <person name="Kohler A."/>
            <person name="Sanchez-Garcia M."/>
            <person name="Morin E."/>
            <person name="Andreopoulos B."/>
            <person name="Barry K.W."/>
            <person name="Bonito G."/>
            <person name="Buee M."/>
            <person name="Carver A."/>
            <person name="Chen C."/>
            <person name="Cichocki N."/>
            <person name="Clum A."/>
            <person name="Culley D."/>
            <person name="Crous P.W."/>
            <person name="Fauchery L."/>
            <person name="Girlanda M."/>
            <person name="Hayes R.D."/>
            <person name="Keri Z."/>
            <person name="LaButti K."/>
            <person name="Lipzen A."/>
            <person name="Lombard V."/>
            <person name="Magnuson J."/>
            <person name="Maillard F."/>
            <person name="Murat C."/>
            <person name="Nolan M."/>
            <person name="Ohm R.A."/>
            <person name="Pangilinan J."/>
            <person name="Pereira M.F."/>
            <person name="Perotto S."/>
            <person name="Peter M."/>
            <person name="Pfister S."/>
            <person name="Riley R."/>
            <person name="Sitrit Y."/>
            <person name="Stielow J.B."/>
            <person name="Szollosi G."/>
            <person name="Zifcakova L."/>
            <person name="Stursova M."/>
            <person name="Spatafora J.W."/>
            <person name="Tedersoo L."/>
            <person name="Vaario L.M."/>
            <person name="Yamada A."/>
            <person name="Yan M."/>
            <person name="Wang P."/>
            <person name="Xu J."/>
            <person name="Bruns T."/>
            <person name="Baldrian P."/>
            <person name="Vilgalys R."/>
            <person name="Dunand C."/>
            <person name="Henrissat B."/>
            <person name="Grigoriev I.V."/>
            <person name="Hibbett D."/>
            <person name="Nagy L.G."/>
            <person name="Martin F.M."/>
        </authorList>
    </citation>
    <scope>NUCLEOTIDE SEQUENCE</scope>
    <source>
        <strain evidence="1">P2</strain>
    </source>
</reference>
<name>A0ACB6Z7W0_THEGA</name>
<reference evidence="1" key="1">
    <citation type="submission" date="2019-10" db="EMBL/GenBank/DDBJ databases">
        <authorList>
            <consortium name="DOE Joint Genome Institute"/>
            <person name="Kuo A."/>
            <person name="Miyauchi S."/>
            <person name="Kiss E."/>
            <person name="Drula E."/>
            <person name="Kohler A."/>
            <person name="Sanchez-Garcia M."/>
            <person name="Andreopoulos B."/>
            <person name="Barry K.W."/>
            <person name="Bonito G."/>
            <person name="Buee M."/>
            <person name="Carver A."/>
            <person name="Chen C."/>
            <person name="Cichocki N."/>
            <person name="Clum A."/>
            <person name="Culley D."/>
            <person name="Crous P.W."/>
            <person name="Fauchery L."/>
            <person name="Girlanda M."/>
            <person name="Hayes R."/>
            <person name="Keri Z."/>
            <person name="Labutti K."/>
            <person name="Lipzen A."/>
            <person name="Lombard V."/>
            <person name="Magnuson J."/>
            <person name="Maillard F."/>
            <person name="Morin E."/>
            <person name="Murat C."/>
            <person name="Nolan M."/>
            <person name="Ohm R."/>
            <person name="Pangilinan J."/>
            <person name="Pereira M."/>
            <person name="Perotto S."/>
            <person name="Peter M."/>
            <person name="Riley R."/>
            <person name="Sitrit Y."/>
            <person name="Stielow B."/>
            <person name="Szollosi G."/>
            <person name="Zifcakova L."/>
            <person name="Stursova M."/>
            <person name="Spatafora J.W."/>
            <person name="Tedersoo L."/>
            <person name="Vaario L.-M."/>
            <person name="Yamada A."/>
            <person name="Yan M."/>
            <person name="Wang P."/>
            <person name="Xu J."/>
            <person name="Bruns T."/>
            <person name="Baldrian P."/>
            <person name="Vilgalys R."/>
            <person name="Henrissat B."/>
            <person name="Grigoriev I.V."/>
            <person name="Hibbett D."/>
            <person name="Nagy L.G."/>
            <person name="Martin F.M."/>
        </authorList>
    </citation>
    <scope>NUCLEOTIDE SEQUENCE</scope>
    <source>
        <strain evidence="1">P2</strain>
    </source>
</reference>